<accession>A0A367XZX6</accession>
<reference evidence="7 8" key="1">
    <citation type="submission" date="2018-07" db="EMBL/GenBank/DDBJ databases">
        <title>Microbacterium endoborsara sp. nov., a novel actinobacterium isolated from Borszczowia aralocaspica.</title>
        <authorList>
            <person name="An D."/>
        </authorList>
    </citation>
    <scope>NUCLEOTIDE SEQUENCE [LARGE SCALE GENOMIC DNA]</scope>
    <source>
        <strain evidence="7 8">C1.15228</strain>
    </source>
</reference>
<protein>
    <submittedName>
        <fullName evidence="7">LysR family transcriptional regulator ArgP</fullName>
    </submittedName>
</protein>
<dbReference type="InterPro" id="IPR005119">
    <property type="entry name" value="LysR_subst-bd"/>
</dbReference>
<comment type="caution">
    <text evidence="7">The sequence shown here is derived from an EMBL/GenBank/DDBJ whole genome shotgun (WGS) entry which is preliminary data.</text>
</comment>
<comment type="similarity">
    <text evidence="1">Belongs to the LysR transcriptional regulatory family.</text>
</comment>
<dbReference type="InterPro" id="IPR017685">
    <property type="entry name" value="ArgP"/>
</dbReference>
<dbReference type="GO" id="GO:0003677">
    <property type="term" value="F:DNA binding"/>
    <property type="evidence" value="ECO:0007669"/>
    <property type="project" value="UniProtKB-KW"/>
</dbReference>
<dbReference type="Pfam" id="PF00126">
    <property type="entry name" value="HTH_1"/>
    <property type="match status" value="1"/>
</dbReference>
<evidence type="ECO:0000256" key="5">
    <source>
        <dbReference type="ARBA" id="ARBA00023163"/>
    </source>
</evidence>
<dbReference type="NCBIfam" id="NF002964">
    <property type="entry name" value="PRK03635.1"/>
    <property type="match status" value="1"/>
</dbReference>
<dbReference type="SUPFAM" id="SSF46785">
    <property type="entry name" value="Winged helix' DNA-binding domain"/>
    <property type="match status" value="1"/>
</dbReference>
<dbReference type="Pfam" id="PF03466">
    <property type="entry name" value="LysR_substrate"/>
    <property type="match status" value="1"/>
</dbReference>
<keyword evidence="5" id="KW-0804">Transcription</keyword>
<gene>
    <name evidence="7" type="ORF">DTO57_09130</name>
</gene>
<dbReference type="Gene3D" id="1.10.10.10">
    <property type="entry name" value="Winged helix-like DNA-binding domain superfamily/Winged helix DNA-binding domain"/>
    <property type="match status" value="1"/>
</dbReference>
<dbReference type="NCBIfam" id="TIGR03298">
    <property type="entry name" value="argP"/>
    <property type="match status" value="1"/>
</dbReference>
<evidence type="ECO:0000256" key="4">
    <source>
        <dbReference type="ARBA" id="ARBA00023159"/>
    </source>
</evidence>
<dbReference type="Proteomes" id="UP000253508">
    <property type="component" value="Unassembled WGS sequence"/>
</dbReference>
<evidence type="ECO:0000313" key="8">
    <source>
        <dbReference type="Proteomes" id="UP000253508"/>
    </source>
</evidence>
<sequence>MWISPELAETVATIVDEGSFEQAARRLRISPSAVSQRLRTLESQLGRVLIIRSRPIRTTPDGATIVRLARQYAAVSHEAGVSLGLERQERMHVPIAVNADSLATWLLPALEAVTHDHDVTFELLREDEARTASLLESGSALAAITSQKQPIAGCSVTALGSTEYIAVATPAFVARWFPRGITREALAAAPAIEFDRSDDVQADWLRSLGADPALAPRHYVPASEDYAAAVRLSMGWGMLPPAQAQASLDRGTLTRIGGDDVREPLFWQQWNIDSSVLHALQQQVVTHARAALAS</sequence>
<evidence type="ECO:0000256" key="2">
    <source>
        <dbReference type="ARBA" id="ARBA00023015"/>
    </source>
</evidence>
<evidence type="ECO:0000256" key="3">
    <source>
        <dbReference type="ARBA" id="ARBA00023125"/>
    </source>
</evidence>
<name>A0A367XZX6_9MICO</name>
<dbReference type="RefSeq" id="WP_114117934.1">
    <property type="nucleotide sequence ID" value="NZ_BMHU01000002.1"/>
</dbReference>
<dbReference type="PROSITE" id="PS50931">
    <property type="entry name" value="HTH_LYSR"/>
    <property type="match status" value="1"/>
</dbReference>
<dbReference type="PANTHER" id="PTHR30579:SF2">
    <property type="entry name" value="HTH-TYPE TRANSCRIPTIONAL REGULATOR ARGP"/>
    <property type="match status" value="1"/>
</dbReference>
<evidence type="ECO:0000259" key="6">
    <source>
        <dbReference type="PROSITE" id="PS50931"/>
    </source>
</evidence>
<dbReference type="OrthoDB" id="3252676at2"/>
<dbReference type="PANTHER" id="PTHR30579">
    <property type="entry name" value="TRANSCRIPTIONAL REGULATOR"/>
    <property type="match status" value="1"/>
</dbReference>
<evidence type="ECO:0000313" key="7">
    <source>
        <dbReference type="EMBL" id="RCK58331.1"/>
    </source>
</evidence>
<dbReference type="InterPro" id="IPR000847">
    <property type="entry name" value="LysR_HTH_N"/>
</dbReference>
<dbReference type="InterPro" id="IPR036390">
    <property type="entry name" value="WH_DNA-bd_sf"/>
</dbReference>
<organism evidence="7 8">
    <name type="scientific">Microbacterium sorbitolivorans</name>
    <dbReference type="NCBI Taxonomy" id="1867410"/>
    <lineage>
        <taxon>Bacteria</taxon>
        <taxon>Bacillati</taxon>
        <taxon>Actinomycetota</taxon>
        <taxon>Actinomycetes</taxon>
        <taxon>Micrococcales</taxon>
        <taxon>Microbacteriaceae</taxon>
        <taxon>Microbacterium</taxon>
    </lineage>
</organism>
<dbReference type="InterPro" id="IPR036388">
    <property type="entry name" value="WH-like_DNA-bd_sf"/>
</dbReference>
<dbReference type="AlphaFoldDB" id="A0A367XZX6"/>
<dbReference type="Gene3D" id="3.40.190.290">
    <property type="match status" value="1"/>
</dbReference>
<feature type="domain" description="HTH lysR-type" evidence="6">
    <location>
        <begin position="3"/>
        <end position="59"/>
    </location>
</feature>
<keyword evidence="4" id="KW-0010">Activator</keyword>
<dbReference type="InterPro" id="IPR050176">
    <property type="entry name" value="LTTR"/>
</dbReference>
<dbReference type="SUPFAM" id="SSF53850">
    <property type="entry name" value="Periplasmic binding protein-like II"/>
    <property type="match status" value="1"/>
</dbReference>
<keyword evidence="8" id="KW-1185">Reference proteome</keyword>
<dbReference type="GO" id="GO:0003700">
    <property type="term" value="F:DNA-binding transcription factor activity"/>
    <property type="evidence" value="ECO:0007669"/>
    <property type="project" value="InterPro"/>
</dbReference>
<dbReference type="EMBL" id="QORO01000003">
    <property type="protein sequence ID" value="RCK58331.1"/>
    <property type="molecule type" value="Genomic_DNA"/>
</dbReference>
<keyword evidence="3" id="KW-0238">DNA-binding</keyword>
<evidence type="ECO:0000256" key="1">
    <source>
        <dbReference type="ARBA" id="ARBA00009437"/>
    </source>
</evidence>
<keyword evidence="2" id="KW-0805">Transcription regulation</keyword>
<proteinExistence type="inferred from homology"/>